<proteinExistence type="inferred from homology"/>
<evidence type="ECO:0000313" key="5">
    <source>
        <dbReference type="EMBL" id="WDE98983.1"/>
    </source>
</evidence>
<protein>
    <submittedName>
        <fullName evidence="5">Pirin family protein</fullName>
    </submittedName>
</protein>
<name>A0ABY7W417_9BACT</name>
<organism evidence="5 6">
    <name type="scientific">Lentisphaera profundi</name>
    <dbReference type="NCBI Taxonomy" id="1658616"/>
    <lineage>
        <taxon>Bacteria</taxon>
        <taxon>Pseudomonadati</taxon>
        <taxon>Lentisphaerota</taxon>
        <taxon>Lentisphaeria</taxon>
        <taxon>Lentisphaerales</taxon>
        <taxon>Lentisphaeraceae</taxon>
        <taxon>Lentisphaera</taxon>
    </lineage>
</organism>
<feature type="domain" description="Quercetin 2,3-dioxygenase C-terminal cupin" evidence="4">
    <location>
        <begin position="147"/>
        <end position="231"/>
    </location>
</feature>
<dbReference type="Proteomes" id="UP001214250">
    <property type="component" value="Chromosome 2"/>
</dbReference>
<dbReference type="Pfam" id="PF02678">
    <property type="entry name" value="Pirin"/>
    <property type="match status" value="1"/>
</dbReference>
<comment type="similarity">
    <text evidence="1 2">Belongs to the pirin family.</text>
</comment>
<dbReference type="PIRSF" id="PIRSF006232">
    <property type="entry name" value="Pirin"/>
    <property type="match status" value="1"/>
</dbReference>
<evidence type="ECO:0000259" key="3">
    <source>
        <dbReference type="Pfam" id="PF02678"/>
    </source>
</evidence>
<sequence length="239" mass="26629">MNITIRKSAERGQADHGWLQAKHSFSFANYYDPKHMHFGPLRVLNEDIIQAGEGFGLHSHHNAEIISYVLSGGLKHEDSMANGGILRPGDVQYMSAGSGITHSEFNSSKAEPVHIFQIWILPNEKNTEPRYLQRHFDREDRDGKWQLLASANGRGESFSIRQDVDLYAALIEAGKSLNYQLPQGRKAWLQLASGELRLNGRLLQAGDSAAIKGSGELNIAANQDAELLFFDFVDLVRTA</sequence>
<dbReference type="EMBL" id="CP117812">
    <property type="protein sequence ID" value="WDE98983.1"/>
    <property type="molecule type" value="Genomic_DNA"/>
</dbReference>
<evidence type="ECO:0000256" key="2">
    <source>
        <dbReference type="RuleBase" id="RU003457"/>
    </source>
</evidence>
<reference evidence="5 6" key="1">
    <citation type="submission" date="2023-02" db="EMBL/GenBank/DDBJ databases">
        <title>Genome sequence of Lentisphaera profundi SAORIC-696.</title>
        <authorList>
            <person name="Kim e."/>
            <person name="Cho J.-C."/>
            <person name="Choi A."/>
            <person name="Kang I."/>
        </authorList>
    </citation>
    <scope>NUCLEOTIDE SEQUENCE [LARGE SCALE GENOMIC DNA]</scope>
    <source>
        <strain evidence="5 6">SAORIC-696</strain>
    </source>
</reference>
<dbReference type="PANTHER" id="PTHR43212:SF3">
    <property type="entry name" value="QUERCETIN 2,3-DIOXYGENASE"/>
    <property type="match status" value="1"/>
</dbReference>
<dbReference type="InterPro" id="IPR014710">
    <property type="entry name" value="RmlC-like_jellyroll"/>
</dbReference>
<dbReference type="RefSeq" id="WP_274153846.1">
    <property type="nucleotide sequence ID" value="NZ_CP117812.1"/>
</dbReference>
<evidence type="ECO:0000256" key="1">
    <source>
        <dbReference type="ARBA" id="ARBA00008416"/>
    </source>
</evidence>
<dbReference type="CDD" id="cd20311">
    <property type="entry name" value="cupin_Yhhw_C"/>
    <property type="match status" value="1"/>
</dbReference>
<dbReference type="Pfam" id="PF17954">
    <property type="entry name" value="Pirin_C_2"/>
    <property type="match status" value="1"/>
</dbReference>
<dbReference type="InterPro" id="IPR003829">
    <property type="entry name" value="Pirin_N_dom"/>
</dbReference>
<gene>
    <name evidence="5" type="ORF">PQO03_14185</name>
</gene>
<dbReference type="InterPro" id="IPR012093">
    <property type="entry name" value="Pirin"/>
</dbReference>
<evidence type="ECO:0000313" key="6">
    <source>
        <dbReference type="Proteomes" id="UP001214250"/>
    </source>
</evidence>
<keyword evidence="6" id="KW-1185">Reference proteome</keyword>
<dbReference type="CDD" id="cd02910">
    <property type="entry name" value="cupin_Yhhw_N"/>
    <property type="match status" value="1"/>
</dbReference>
<evidence type="ECO:0000259" key="4">
    <source>
        <dbReference type="Pfam" id="PF17954"/>
    </source>
</evidence>
<dbReference type="InterPro" id="IPR041602">
    <property type="entry name" value="Quercetinase_C"/>
</dbReference>
<dbReference type="SUPFAM" id="SSF51182">
    <property type="entry name" value="RmlC-like cupins"/>
    <property type="match status" value="1"/>
</dbReference>
<dbReference type="PANTHER" id="PTHR43212">
    <property type="entry name" value="QUERCETIN 2,3-DIOXYGENASE"/>
    <property type="match status" value="1"/>
</dbReference>
<dbReference type="InterPro" id="IPR011051">
    <property type="entry name" value="RmlC_Cupin_sf"/>
</dbReference>
<dbReference type="Gene3D" id="2.60.120.10">
    <property type="entry name" value="Jelly Rolls"/>
    <property type="match status" value="2"/>
</dbReference>
<accession>A0ABY7W417</accession>
<feature type="domain" description="Pirin N-terminal" evidence="3">
    <location>
        <begin position="9"/>
        <end position="120"/>
    </location>
</feature>